<evidence type="ECO:0000313" key="3">
    <source>
        <dbReference type="EMBL" id="CAF4281785.1"/>
    </source>
</evidence>
<reference evidence="2" key="1">
    <citation type="submission" date="2021-02" db="EMBL/GenBank/DDBJ databases">
        <authorList>
            <person name="Nowell W R."/>
        </authorList>
    </citation>
    <scope>NUCLEOTIDE SEQUENCE</scope>
</reference>
<protein>
    <recommendedName>
        <fullName evidence="5">Transposase</fullName>
    </recommendedName>
</protein>
<evidence type="ECO:0000313" key="2">
    <source>
        <dbReference type="EMBL" id="CAF1386962.1"/>
    </source>
</evidence>
<comment type="caution">
    <text evidence="2">The sequence shown here is derived from an EMBL/GenBank/DDBJ whole genome shotgun (WGS) entry which is preliminary data.</text>
</comment>
<evidence type="ECO:0000256" key="1">
    <source>
        <dbReference type="SAM" id="Phobius"/>
    </source>
</evidence>
<keyword evidence="1" id="KW-0812">Transmembrane</keyword>
<feature type="transmembrane region" description="Helical" evidence="1">
    <location>
        <begin position="116"/>
        <end position="144"/>
    </location>
</feature>
<accession>A0A815JW42</accession>
<dbReference type="Gene3D" id="3.30.420.10">
    <property type="entry name" value="Ribonuclease H-like superfamily/Ribonuclease H"/>
    <property type="match status" value="1"/>
</dbReference>
<keyword evidence="4" id="KW-1185">Reference proteome</keyword>
<dbReference type="Proteomes" id="UP000663829">
    <property type="component" value="Unassembled WGS sequence"/>
</dbReference>
<keyword evidence="1" id="KW-0472">Membrane</keyword>
<name>A0A815JW42_9BILA</name>
<evidence type="ECO:0000313" key="4">
    <source>
        <dbReference type="Proteomes" id="UP000663829"/>
    </source>
</evidence>
<dbReference type="GO" id="GO:0003676">
    <property type="term" value="F:nucleic acid binding"/>
    <property type="evidence" value="ECO:0007669"/>
    <property type="project" value="InterPro"/>
</dbReference>
<dbReference type="EMBL" id="CAJOBC010082154">
    <property type="protein sequence ID" value="CAF4281785.1"/>
    <property type="molecule type" value="Genomic_DNA"/>
</dbReference>
<dbReference type="EMBL" id="CAJNOQ010016751">
    <property type="protein sequence ID" value="CAF1386962.1"/>
    <property type="molecule type" value="Genomic_DNA"/>
</dbReference>
<organism evidence="2 4">
    <name type="scientific">Didymodactylos carnosus</name>
    <dbReference type="NCBI Taxonomy" id="1234261"/>
    <lineage>
        <taxon>Eukaryota</taxon>
        <taxon>Metazoa</taxon>
        <taxon>Spiralia</taxon>
        <taxon>Gnathifera</taxon>
        <taxon>Rotifera</taxon>
        <taxon>Eurotatoria</taxon>
        <taxon>Bdelloidea</taxon>
        <taxon>Philodinida</taxon>
        <taxon>Philodinidae</taxon>
        <taxon>Didymodactylos</taxon>
    </lineage>
</organism>
<dbReference type="AlphaFoldDB" id="A0A815JW42"/>
<evidence type="ECO:0008006" key="5">
    <source>
        <dbReference type="Google" id="ProtNLM"/>
    </source>
</evidence>
<gene>
    <name evidence="2" type="ORF">GPM918_LOCUS32603</name>
    <name evidence="3" type="ORF">SRO942_LOCUS33273</name>
</gene>
<dbReference type="InterPro" id="IPR036397">
    <property type="entry name" value="RNaseH_sf"/>
</dbReference>
<dbReference type="Proteomes" id="UP000681722">
    <property type="component" value="Unassembled WGS sequence"/>
</dbReference>
<dbReference type="OrthoDB" id="4843387at2759"/>
<sequence length="209" mass="23279">MVWLGACSKGMTTLVILDKGSVDHVKYIERVLPVAKKCGDEMMGNDWIFQQDNAPAHKDSETQQWCRDNLPSFIPREPYASISAESYFGFEKVQLRMETVHENETLSPSSNRRICLALLAVGCLSLLGLIFAGVIVIALIPVYLPRHEINGIQRESSIIQITYNLPLSLIVSGQVPRSNYGVLESIVRSRLNKLEYNNLVLLSAATTVS</sequence>
<keyword evidence="1" id="KW-1133">Transmembrane helix</keyword>
<proteinExistence type="predicted"/>